<dbReference type="GO" id="GO:0008658">
    <property type="term" value="F:penicillin binding"/>
    <property type="evidence" value="ECO:0007669"/>
    <property type="project" value="InterPro"/>
</dbReference>
<name>A0A6J7FIY3_9ZZZZ</name>
<feature type="domain" description="Penicillin-binding protein transpeptidase" evidence="14">
    <location>
        <begin position="288"/>
        <end position="661"/>
    </location>
</feature>
<dbReference type="EMBL" id="CAFBMC010000020">
    <property type="protein sequence ID" value="CAB4893544.1"/>
    <property type="molecule type" value="Genomic_DNA"/>
</dbReference>
<dbReference type="GO" id="GO:0009002">
    <property type="term" value="F:serine-type D-Ala-D-Ala carboxypeptidase activity"/>
    <property type="evidence" value="ECO:0007669"/>
    <property type="project" value="InterPro"/>
</dbReference>
<reference evidence="16" key="1">
    <citation type="submission" date="2020-05" db="EMBL/GenBank/DDBJ databases">
        <authorList>
            <person name="Chiriac C."/>
            <person name="Salcher M."/>
            <person name="Ghai R."/>
            <person name="Kavagutti S V."/>
        </authorList>
    </citation>
    <scope>NUCLEOTIDE SEQUENCE</scope>
</reference>
<keyword evidence="7" id="KW-0378">Hydrolase</keyword>
<sequence>MRDRSMLRLMVLGVLVLSLVVTLFARLLFIEIISGDFYLNASANNSVREIVRPAVRGLILDQAGRPIVSNHTTLEVTVDRVTLGRAKDKGAAVINRLALLLNVPASQITDRLLTCGTEGAKPPPVCWNGSAYQPVPIANGIDTQTAINIMERGTDFPGVSAQLHANRTYPAPFGVNAAHIVGYLGPVTESQLQAQGSTTEADRLRRTDVVGRSGLEAQYDNALRGKPEVTSLSIDTAGRVTNKIGTNAATPGNYLVSTIDAHLQALVENQLVNAVQRANSQGYPGKSGAVVVIDVKNGNVLAMASYPTYDPSIWVGGVTTKQYEQLKNSEALSSNAIQGTFAPGSTYKVISTAAAAKDKFNLYGQYQCPNEYKAGNQTFRNYESRGYGAISLARALEVSCNTVFYGIADKMWKQGGGLSADRTAPDPIANMAKSFGLGTKTGIDLPGESSGRVASRLFKAENWDAKKDSWCANAVDGYSETRKTNPTLANFYTALDKENCADGFRWREGDALNAAIGQGDTAVTPLQMAMVYSAIANGGTVYQPRVIKGIVGPQGNVLEEFKPVVKSKVATTKAGINFLQASLPGVTVRGSGETPFLGFPLTQIPVASKTGSAQVTGNKVSTSWFASYAPANDPKYAIVMMVAEGGTGSGTSGPSVRKIYEALFGVSGKTVDPTKSVLVGGTPKLDLPKVRPDGTPVAPKGKNSGVS</sequence>
<dbReference type="Pfam" id="PF03717">
    <property type="entry name" value="PBP_dimer"/>
    <property type="match status" value="1"/>
</dbReference>
<dbReference type="GO" id="GO:0008360">
    <property type="term" value="P:regulation of cell shape"/>
    <property type="evidence" value="ECO:0007669"/>
    <property type="project" value="UniProtKB-KW"/>
</dbReference>
<keyword evidence="12" id="KW-0961">Cell wall biogenesis/degradation</keyword>
<evidence type="ECO:0000256" key="12">
    <source>
        <dbReference type="ARBA" id="ARBA00023316"/>
    </source>
</evidence>
<evidence type="ECO:0000313" key="16">
    <source>
        <dbReference type="EMBL" id="CAB4893544.1"/>
    </source>
</evidence>
<dbReference type="GO" id="GO:0071972">
    <property type="term" value="F:peptidoglycan L,D-transpeptidase activity"/>
    <property type="evidence" value="ECO:0007669"/>
    <property type="project" value="TreeGrafter"/>
</dbReference>
<dbReference type="GO" id="GO:0009252">
    <property type="term" value="P:peptidoglycan biosynthetic process"/>
    <property type="evidence" value="ECO:0007669"/>
    <property type="project" value="UniProtKB-KW"/>
</dbReference>
<feature type="region of interest" description="Disordered" evidence="13">
    <location>
        <begin position="682"/>
        <end position="707"/>
    </location>
</feature>
<keyword evidence="9" id="KW-0573">Peptidoglycan synthesis</keyword>
<accession>A0A6J7FIY3</accession>
<evidence type="ECO:0000256" key="4">
    <source>
        <dbReference type="ARBA" id="ARBA00022519"/>
    </source>
</evidence>
<dbReference type="InterPro" id="IPR036138">
    <property type="entry name" value="PBP_dimer_sf"/>
</dbReference>
<keyword evidence="8" id="KW-0133">Cell shape</keyword>
<evidence type="ECO:0000256" key="7">
    <source>
        <dbReference type="ARBA" id="ARBA00022801"/>
    </source>
</evidence>
<dbReference type="InterPro" id="IPR012338">
    <property type="entry name" value="Beta-lactam/transpept-like"/>
</dbReference>
<gene>
    <name evidence="16" type="ORF">UFOPK3495_00547</name>
</gene>
<dbReference type="Gene3D" id="3.90.1310.10">
    <property type="entry name" value="Penicillin-binding protein 2a (Domain 2)"/>
    <property type="match status" value="1"/>
</dbReference>
<evidence type="ECO:0000256" key="10">
    <source>
        <dbReference type="ARBA" id="ARBA00022989"/>
    </source>
</evidence>
<dbReference type="GO" id="GO:0071555">
    <property type="term" value="P:cell wall organization"/>
    <property type="evidence" value="ECO:0007669"/>
    <property type="project" value="UniProtKB-KW"/>
</dbReference>
<organism evidence="16">
    <name type="scientific">freshwater metagenome</name>
    <dbReference type="NCBI Taxonomy" id="449393"/>
    <lineage>
        <taxon>unclassified sequences</taxon>
        <taxon>metagenomes</taxon>
        <taxon>ecological metagenomes</taxon>
    </lineage>
</organism>
<dbReference type="InterPro" id="IPR005311">
    <property type="entry name" value="PBP_dimer"/>
</dbReference>
<dbReference type="InterPro" id="IPR050515">
    <property type="entry name" value="Beta-lactam/transpept"/>
</dbReference>
<dbReference type="Gene3D" id="3.40.710.10">
    <property type="entry name" value="DD-peptidase/beta-lactamase superfamily"/>
    <property type="match status" value="1"/>
</dbReference>
<evidence type="ECO:0000259" key="15">
    <source>
        <dbReference type="Pfam" id="PF03717"/>
    </source>
</evidence>
<keyword evidence="11" id="KW-0472">Membrane</keyword>
<dbReference type="SUPFAM" id="SSF56519">
    <property type="entry name" value="Penicillin binding protein dimerisation domain"/>
    <property type="match status" value="1"/>
</dbReference>
<keyword evidence="4" id="KW-0997">Cell inner membrane</keyword>
<keyword evidence="3" id="KW-1003">Cell membrane</keyword>
<evidence type="ECO:0000256" key="9">
    <source>
        <dbReference type="ARBA" id="ARBA00022984"/>
    </source>
</evidence>
<dbReference type="SUPFAM" id="SSF56601">
    <property type="entry name" value="beta-lactamase/transpeptidase-like"/>
    <property type="match status" value="1"/>
</dbReference>
<dbReference type="Pfam" id="PF00905">
    <property type="entry name" value="Transpeptidase"/>
    <property type="match status" value="1"/>
</dbReference>
<evidence type="ECO:0000256" key="2">
    <source>
        <dbReference type="ARBA" id="ARBA00004236"/>
    </source>
</evidence>
<evidence type="ECO:0000256" key="1">
    <source>
        <dbReference type="ARBA" id="ARBA00004167"/>
    </source>
</evidence>
<dbReference type="GO" id="GO:0006508">
    <property type="term" value="P:proteolysis"/>
    <property type="evidence" value="ECO:0007669"/>
    <property type="project" value="UniProtKB-KW"/>
</dbReference>
<evidence type="ECO:0000256" key="6">
    <source>
        <dbReference type="ARBA" id="ARBA00022692"/>
    </source>
</evidence>
<evidence type="ECO:0000256" key="8">
    <source>
        <dbReference type="ARBA" id="ARBA00022960"/>
    </source>
</evidence>
<feature type="domain" description="Penicillin-binding protein dimerisation" evidence="15">
    <location>
        <begin position="53"/>
        <end position="243"/>
    </location>
</feature>
<keyword evidence="6" id="KW-0812">Transmembrane</keyword>
<dbReference type="NCBIfam" id="TIGR03423">
    <property type="entry name" value="pbp2_mrdA"/>
    <property type="match status" value="1"/>
</dbReference>
<keyword evidence="10" id="KW-1133">Transmembrane helix</keyword>
<dbReference type="InterPro" id="IPR017790">
    <property type="entry name" value="Penicillin-binding_protein_2"/>
</dbReference>
<evidence type="ECO:0000259" key="14">
    <source>
        <dbReference type="Pfam" id="PF00905"/>
    </source>
</evidence>
<protein>
    <submittedName>
        <fullName evidence="16">Unannotated protein</fullName>
    </submittedName>
</protein>
<keyword evidence="5" id="KW-0645">Protease</keyword>
<comment type="subcellular location">
    <subcellularLocation>
        <location evidence="2">Cell membrane</location>
    </subcellularLocation>
    <subcellularLocation>
        <location evidence="1">Membrane</location>
        <topology evidence="1">Single-pass membrane protein</topology>
    </subcellularLocation>
</comment>
<dbReference type="AlphaFoldDB" id="A0A6J7FIY3"/>
<evidence type="ECO:0000256" key="5">
    <source>
        <dbReference type="ARBA" id="ARBA00022670"/>
    </source>
</evidence>
<dbReference type="GO" id="GO:0005886">
    <property type="term" value="C:plasma membrane"/>
    <property type="evidence" value="ECO:0007669"/>
    <property type="project" value="UniProtKB-SubCell"/>
</dbReference>
<dbReference type="PANTHER" id="PTHR30627">
    <property type="entry name" value="PEPTIDOGLYCAN D,D-TRANSPEPTIDASE"/>
    <property type="match status" value="1"/>
</dbReference>
<proteinExistence type="predicted"/>
<dbReference type="PANTHER" id="PTHR30627:SF2">
    <property type="entry name" value="PEPTIDOGLYCAN D,D-TRANSPEPTIDASE MRDA"/>
    <property type="match status" value="1"/>
</dbReference>
<evidence type="ECO:0000256" key="3">
    <source>
        <dbReference type="ARBA" id="ARBA00022475"/>
    </source>
</evidence>
<evidence type="ECO:0000256" key="11">
    <source>
        <dbReference type="ARBA" id="ARBA00023136"/>
    </source>
</evidence>
<dbReference type="InterPro" id="IPR001460">
    <property type="entry name" value="PCN-bd_Tpept"/>
</dbReference>
<evidence type="ECO:0000256" key="13">
    <source>
        <dbReference type="SAM" id="MobiDB-lite"/>
    </source>
</evidence>